<dbReference type="Pfam" id="PF05681">
    <property type="entry name" value="Fumerase"/>
    <property type="match status" value="1"/>
</dbReference>
<feature type="non-terminal residue" evidence="8">
    <location>
        <position position="53"/>
    </location>
</feature>
<evidence type="ECO:0000313" key="8">
    <source>
        <dbReference type="EMBL" id="RXJ61732.1"/>
    </source>
</evidence>
<comment type="caution">
    <text evidence="8">The sequence shown here is derived from an EMBL/GenBank/DDBJ whole genome shotgun (WGS) entry which is preliminary data.</text>
</comment>
<evidence type="ECO:0000256" key="3">
    <source>
        <dbReference type="ARBA" id="ARBA00022723"/>
    </source>
</evidence>
<dbReference type="InterPro" id="IPR004646">
    <property type="entry name" value="Fe-S_hydro-lyase_TtdA-typ_cat"/>
</dbReference>
<evidence type="ECO:0000256" key="5">
    <source>
        <dbReference type="ARBA" id="ARBA00023014"/>
    </source>
</evidence>
<sequence>MKKITEKDIQQSIADAIQYISYYHPEDFVKGMVEAYEKEKSEAAKNAIGQILI</sequence>
<reference evidence="8 9" key="1">
    <citation type="submission" date="2017-10" db="EMBL/GenBank/DDBJ databases">
        <title>Genomics of the genus Arcobacter.</title>
        <authorList>
            <person name="Perez-Cataluna A."/>
            <person name="Figueras M.J."/>
        </authorList>
    </citation>
    <scope>NUCLEOTIDE SEQUENCE [LARGE SCALE GENOMIC DNA]</scope>
    <source>
        <strain evidence="8 9">DSM 24636</strain>
    </source>
</reference>
<dbReference type="GO" id="GO:0046872">
    <property type="term" value="F:metal ion binding"/>
    <property type="evidence" value="ECO:0007669"/>
    <property type="project" value="UniProtKB-KW"/>
</dbReference>
<keyword evidence="3" id="KW-0479">Metal-binding</keyword>
<dbReference type="PANTHER" id="PTHR43351">
    <property type="entry name" value="L(+)-TARTRATE DEHYDRATASE SUBUNIT BETA"/>
    <property type="match status" value="1"/>
</dbReference>
<protein>
    <submittedName>
        <fullName evidence="8">Fumarate hydratase</fullName>
    </submittedName>
</protein>
<dbReference type="EMBL" id="PDKO01000012">
    <property type="protein sequence ID" value="RXJ61732.1"/>
    <property type="molecule type" value="Genomic_DNA"/>
</dbReference>
<feature type="domain" description="Fe-S hydro-lyase tartrate dehydratase alpha-type catalytic" evidence="7">
    <location>
        <begin position="11"/>
        <end position="52"/>
    </location>
</feature>
<name>A0A4Q0XW96_9BACT</name>
<dbReference type="GO" id="GO:0016829">
    <property type="term" value="F:lyase activity"/>
    <property type="evidence" value="ECO:0007669"/>
    <property type="project" value="UniProtKB-KW"/>
</dbReference>
<accession>A0A4Q0XW96</accession>
<gene>
    <name evidence="8" type="ORF">CRV06_12110</name>
</gene>
<dbReference type="Proteomes" id="UP000290191">
    <property type="component" value="Unassembled WGS sequence"/>
</dbReference>
<keyword evidence="2" id="KW-0004">4Fe-4S</keyword>
<comment type="similarity">
    <text evidence="1">Belongs to the class-I fumarase family.</text>
</comment>
<keyword evidence="6" id="KW-0456">Lyase</keyword>
<keyword evidence="5" id="KW-0411">Iron-sulfur</keyword>
<dbReference type="PANTHER" id="PTHR43351:SF2">
    <property type="entry name" value="L(+)-TARTRATE DEHYDRATASE SUBUNIT BETA-RELATED"/>
    <property type="match status" value="1"/>
</dbReference>
<dbReference type="AlphaFoldDB" id="A0A4Q0XW96"/>
<evidence type="ECO:0000313" key="9">
    <source>
        <dbReference type="Proteomes" id="UP000290191"/>
    </source>
</evidence>
<evidence type="ECO:0000256" key="4">
    <source>
        <dbReference type="ARBA" id="ARBA00023004"/>
    </source>
</evidence>
<organism evidence="8 9">
    <name type="scientific">Halarcobacter anaerophilus</name>
    <dbReference type="NCBI Taxonomy" id="877500"/>
    <lineage>
        <taxon>Bacteria</taxon>
        <taxon>Pseudomonadati</taxon>
        <taxon>Campylobacterota</taxon>
        <taxon>Epsilonproteobacteria</taxon>
        <taxon>Campylobacterales</taxon>
        <taxon>Arcobacteraceae</taxon>
        <taxon>Halarcobacter</taxon>
    </lineage>
</organism>
<evidence type="ECO:0000256" key="2">
    <source>
        <dbReference type="ARBA" id="ARBA00022485"/>
    </source>
</evidence>
<evidence type="ECO:0000256" key="1">
    <source>
        <dbReference type="ARBA" id="ARBA00008876"/>
    </source>
</evidence>
<evidence type="ECO:0000259" key="7">
    <source>
        <dbReference type="Pfam" id="PF05681"/>
    </source>
</evidence>
<dbReference type="GO" id="GO:0051539">
    <property type="term" value="F:4 iron, 4 sulfur cluster binding"/>
    <property type="evidence" value="ECO:0007669"/>
    <property type="project" value="UniProtKB-KW"/>
</dbReference>
<dbReference type="RefSeq" id="WP_206732551.1">
    <property type="nucleotide sequence ID" value="NZ_PDKO01000012.1"/>
</dbReference>
<dbReference type="STRING" id="877500.GCA_000935065_01318"/>
<evidence type="ECO:0000256" key="6">
    <source>
        <dbReference type="ARBA" id="ARBA00023239"/>
    </source>
</evidence>
<keyword evidence="4" id="KW-0408">Iron</keyword>
<proteinExistence type="inferred from homology"/>
<keyword evidence="9" id="KW-1185">Reference proteome</keyword>